<feature type="chain" id="PRO_5038881490" evidence="1">
    <location>
        <begin position="28"/>
        <end position="441"/>
    </location>
</feature>
<reference evidence="2 3" key="1">
    <citation type="submission" date="2016-06" db="EMBL/GenBank/DDBJ databases">
        <authorList>
            <person name="Kjaerup R.B."/>
            <person name="Dalgaard T.S."/>
            <person name="Juul-Madsen H.R."/>
        </authorList>
    </citation>
    <scope>NUCLEOTIDE SEQUENCE [LARGE SCALE GENOMIC DNA]</scope>
    <source>
        <strain evidence="2 3">DSM 43818</strain>
    </source>
</reference>
<keyword evidence="1" id="KW-0732">Signal</keyword>
<dbReference type="EMBL" id="FMHT01000003">
    <property type="protein sequence ID" value="SCL22229.1"/>
    <property type="molecule type" value="Genomic_DNA"/>
</dbReference>
<dbReference type="OrthoDB" id="3355293at2"/>
<name>A0A1C6RYD1_9ACTN</name>
<dbReference type="STRING" id="145857.GA0070616_2497"/>
<dbReference type="RefSeq" id="WP_091081066.1">
    <property type="nucleotide sequence ID" value="NZ_FMHT01000003.1"/>
</dbReference>
<evidence type="ECO:0000313" key="3">
    <source>
        <dbReference type="Proteomes" id="UP000199699"/>
    </source>
</evidence>
<proteinExistence type="predicted"/>
<keyword evidence="3" id="KW-1185">Reference proteome</keyword>
<organism evidence="2 3">
    <name type="scientific">Micromonospora nigra</name>
    <dbReference type="NCBI Taxonomy" id="145857"/>
    <lineage>
        <taxon>Bacteria</taxon>
        <taxon>Bacillati</taxon>
        <taxon>Actinomycetota</taxon>
        <taxon>Actinomycetes</taxon>
        <taxon>Micromonosporales</taxon>
        <taxon>Micromonosporaceae</taxon>
        <taxon>Micromonospora</taxon>
    </lineage>
</organism>
<evidence type="ECO:0000313" key="2">
    <source>
        <dbReference type="EMBL" id="SCL22229.1"/>
    </source>
</evidence>
<dbReference type="Proteomes" id="UP000199699">
    <property type="component" value="Unassembled WGS sequence"/>
</dbReference>
<gene>
    <name evidence="2" type="ORF">GA0070616_2497</name>
</gene>
<accession>A0A1C6RYD1</accession>
<evidence type="ECO:0000256" key="1">
    <source>
        <dbReference type="SAM" id="SignalP"/>
    </source>
</evidence>
<protein>
    <submittedName>
        <fullName evidence="2">Uncharacterized protein</fullName>
    </submittedName>
</protein>
<dbReference type="AlphaFoldDB" id="A0A1C6RYD1"/>
<sequence length="441" mass="44433">MRVSRILLTVAAVGVCALVGASVVGPAAPAASTAAESVVGTYYPVEPDRLMDTRSGLGGQTGPLGAGQVATLQVGGRGGVPASGAGSVVLNVTVVGPTAASYLTLYPAGAARPTASSINYAAGWLGSNNVTVKLSTDGRVAIYQHAGATDVVVDVVGFYAADESVRAGLGRGGQLRRVEPTRLVDTRREGDPIPARKRINRWVDLGPDSPRVRALVLNVTAVAPENAGYLSAWAGDGPLPGSSTVNYAADAVVPNLAYVRAATCHDCGPWYGVPMFSVYTSTASHIVVDLVGVIDDGTLPGGLRFTPSNPTRIVDSRSGLGTSGALGANVTRRVVAPPAVVTDATAVLAMNVTAVAPTTATVITLWPADLGVARPGVSNLNPAAQQTVANAVLAVIGPQDAFHVHNAGGSTHVLADVVGAFTVPAGGTAAEPMRVLGTGGY</sequence>
<feature type="signal peptide" evidence="1">
    <location>
        <begin position="1"/>
        <end position="27"/>
    </location>
</feature>